<dbReference type="VEuPathDB" id="FungiDB:GMDG_03667"/>
<dbReference type="PANTHER" id="PTHR13639">
    <property type="entry name" value="CYTOCHROME C OXIDASE ASSEMBLY FACTOR 4 HOMOLOG, MITOCHONDRIAL"/>
    <property type="match status" value="1"/>
</dbReference>
<proteinExistence type="predicted"/>
<protein>
    <submittedName>
        <fullName evidence="1">Uncharacterized protein</fullName>
    </submittedName>
</protein>
<dbReference type="InterPro" id="IPR039870">
    <property type="entry name" value="Coa4-like"/>
</dbReference>
<gene>
    <name evidence="1" type="ORF">VC83_05404</name>
</gene>
<reference evidence="1" key="1">
    <citation type="submission" date="2016-03" db="EMBL/GenBank/DDBJ databases">
        <title>Updated assembly of Pseudogymnoascus destructans, the fungus causing white-nose syndrome of bats.</title>
        <authorList>
            <person name="Palmer J.M."/>
            <person name="Drees K.P."/>
            <person name="Foster J.T."/>
            <person name="Lindner D.L."/>
        </authorList>
    </citation>
    <scope>NUCLEOTIDE SEQUENCE [LARGE SCALE GENOMIC DNA]</scope>
    <source>
        <strain evidence="1">20631-21</strain>
    </source>
</reference>
<organism evidence="1">
    <name type="scientific">Pseudogymnoascus destructans</name>
    <dbReference type="NCBI Taxonomy" id="655981"/>
    <lineage>
        <taxon>Eukaryota</taxon>
        <taxon>Fungi</taxon>
        <taxon>Dikarya</taxon>
        <taxon>Ascomycota</taxon>
        <taxon>Pezizomycotina</taxon>
        <taxon>Leotiomycetes</taxon>
        <taxon>Thelebolales</taxon>
        <taxon>Thelebolaceae</taxon>
        <taxon>Pseudogymnoascus</taxon>
    </lineage>
</organism>
<dbReference type="OrthoDB" id="10250105at2759"/>
<dbReference type="PANTHER" id="PTHR13639:SF2">
    <property type="entry name" value="CYTOCHROME C OXIDASE ASSEMBLY FACTOR 4 HOMOLOG, MITOCHONDRIAL"/>
    <property type="match status" value="1"/>
</dbReference>
<dbReference type="GeneID" id="36288470"/>
<accession>A0A177A9W5</accession>
<dbReference type="GO" id="GO:0005758">
    <property type="term" value="C:mitochondrial intermembrane space"/>
    <property type="evidence" value="ECO:0007669"/>
    <property type="project" value="InterPro"/>
</dbReference>
<dbReference type="AlphaFoldDB" id="A0A177A9W5"/>
<dbReference type="EMBL" id="KV441398">
    <property type="protein sequence ID" value="OAF57973.2"/>
    <property type="molecule type" value="Genomic_DNA"/>
</dbReference>
<dbReference type="eggNOG" id="KOG4138">
    <property type="taxonomic scope" value="Eukaryota"/>
</dbReference>
<dbReference type="GO" id="GO:0033617">
    <property type="term" value="P:mitochondrial respiratory chain complex IV assembly"/>
    <property type="evidence" value="ECO:0007669"/>
    <property type="project" value="InterPro"/>
</dbReference>
<dbReference type="Proteomes" id="UP000077154">
    <property type="component" value="Unassembled WGS sequence"/>
</dbReference>
<evidence type="ECO:0000313" key="1">
    <source>
        <dbReference type="EMBL" id="OAF57973.2"/>
    </source>
</evidence>
<dbReference type="RefSeq" id="XP_024323259.1">
    <property type="nucleotide sequence ID" value="XM_024469026.1"/>
</dbReference>
<sequence>MSNLGDKNKVINAAVDDDEPDEWDKRIFSTGCATENTKMNDCFYEKKDWRQCKEEVCKPQILPFQISKRFRTRVTGTLQLSSAWLIDTLFKARQLQALLEETEQ</sequence>
<name>A0A177A9W5_9PEZI</name>